<organism evidence="2 3">
    <name type="scientific">Sphingomonas jeddahensis</name>
    <dbReference type="NCBI Taxonomy" id="1915074"/>
    <lineage>
        <taxon>Bacteria</taxon>
        <taxon>Pseudomonadati</taxon>
        <taxon>Pseudomonadota</taxon>
        <taxon>Alphaproteobacteria</taxon>
        <taxon>Sphingomonadales</taxon>
        <taxon>Sphingomonadaceae</taxon>
        <taxon>Sphingomonas</taxon>
    </lineage>
</organism>
<dbReference type="AlphaFoldDB" id="A0A1V2ES24"/>
<feature type="transmembrane region" description="Helical" evidence="1">
    <location>
        <begin position="84"/>
        <end position="105"/>
    </location>
</feature>
<feature type="transmembrane region" description="Helical" evidence="1">
    <location>
        <begin position="173"/>
        <end position="193"/>
    </location>
</feature>
<keyword evidence="1" id="KW-1133">Transmembrane helix</keyword>
<keyword evidence="3" id="KW-1185">Reference proteome</keyword>
<evidence type="ECO:0000313" key="2">
    <source>
        <dbReference type="EMBL" id="ONF94974.1"/>
    </source>
</evidence>
<feature type="transmembrane region" description="Helical" evidence="1">
    <location>
        <begin position="117"/>
        <end position="138"/>
    </location>
</feature>
<evidence type="ECO:0000313" key="3">
    <source>
        <dbReference type="Proteomes" id="UP000188729"/>
    </source>
</evidence>
<feature type="transmembrane region" description="Helical" evidence="1">
    <location>
        <begin position="150"/>
        <end position="167"/>
    </location>
</feature>
<proteinExistence type="predicted"/>
<gene>
    <name evidence="2" type="ORF">SPHI_28660</name>
</gene>
<evidence type="ECO:0000256" key="1">
    <source>
        <dbReference type="SAM" id="Phobius"/>
    </source>
</evidence>
<name>A0A1V2ES24_9SPHN</name>
<dbReference type="EMBL" id="MPSB01000020">
    <property type="protein sequence ID" value="ONF94974.1"/>
    <property type="molecule type" value="Genomic_DNA"/>
</dbReference>
<dbReference type="Proteomes" id="UP000188729">
    <property type="component" value="Unassembled WGS sequence"/>
</dbReference>
<sequence length="261" mass="28634">MASIAPQRPRIIDDRRFFFALAVAMAIVNVLGFGLQFAMGRSTFAAPALVHVHALVFVAWVGFFVFQSWLVASGRISQHRRLGWLGAGWAAVMIVIGIAMTVSVVRAGRAPFFFLPGYFLVMNVLAVLTFAGLLWWGVARRRQTEWHRRLVMCAMTAIMGPAFGRLLPAPLMIPWSAWGIFAGMMLFPLAGMVHDVRRHGWVHPAWWYGVAILIGMQVTMDLVVLTPIGVGLYAMVTAGAPGAQVAPFAYPPFPLPFAPTA</sequence>
<feature type="transmembrane region" description="Helical" evidence="1">
    <location>
        <begin position="17"/>
        <end position="38"/>
    </location>
</feature>
<feature type="transmembrane region" description="Helical" evidence="1">
    <location>
        <begin position="50"/>
        <end position="72"/>
    </location>
</feature>
<protein>
    <submittedName>
        <fullName evidence="2">Uncharacterized protein</fullName>
    </submittedName>
</protein>
<comment type="caution">
    <text evidence="2">The sequence shown here is derived from an EMBL/GenBank/DDBJ whole genome shotgun (WGS) entry which is preliminary data.</text>
</comment>
<keyword evidence="1" id="KW-0812">Transmembrane</keyword>
<accession>A0A1V2ES24</accession>
<dbReference type="STRING" id="1915074.SPHI_28660"/>
<feature type="transmembrane region" description="Helical" evidence="1">
    <location>
        <begin position="205"/>
        <end position="225"/>
    </location>
</feature>
<keyword evidence="1" id="KW-0472">Membrane</keyword>
<dbReference type="RefSeq" id="WP_076745622.1">
    <property type="nucleotide sequence ID" value="NZ_MPSB01000020.1"/>
</dbReference>
<reference evidence="2 3" key="1">
    <citation type="submission" date="2016-11" db="EMBL/GenBank/DDBJ databases">
        <title>Genome sequence of Sphingomonas jeddahensis G39.</title>
        <authorList>
            <person name="Poehlein A."/>
            <person name="Wuebbeler J.H."/>
            <person name="Steinbuechel A."/>
            <person name="Daniel R."/>
        </authorList>
    </citation>
    <scope>NUCLEOTIDE SEQUENCE [LARGE SCALE GENOMIC DNA]</scope>
    <source>
        <strain evidence="2 3">G39</strain>
    </source>
</reference>